<protein>
    <submittedName>
        <fullName evidence="1">Uncharacterized protein</fullName>
    </submittedName>
</protein>
<sequence>MSAHASPWNFLIFNGFSDFNASVISQETYKLIAFYVPGALQYG</sequence>
<evidence type="ECO:0000313" key="1">
    <source>
        <dbReference type="EMBL" id="MBX67909.1"/>
    </source>
</evidence>
<proteinExistence type="predicted"/>
<organism evidence="1">
    <name type="scientific">Rhizophora mucronata</name>
    <name type="common">Asiatic mangrove</name>
    <dbReference type="NCBI Taxonomy" id="61149"/>
    <lineage>
        <taxon>Eukaryota</taxon>
        <taxon>Viridiplantae</taxon>
        <taxon>Streptophyta</taxon>
        <taxon>Embryophyta</taxon>
        <taxon>Tracheophyta</taxon>
        <taxon>Spermatophyta</taxon>
        <taxon>Magnoliopsida</taxon>
        <taxon>eudicotyledons</taxon>
        <taxon>Gunneridae</taxon>
        <taxon>Pentapetalae</taxon>
        <taxon>rosids</taxon>
        <taxon>fabids</taxon>
        <taxon>Malpighiales</taxon>
        <taxon>Rhizophoraceae</taxon>
        <taxon>Rhizophora</taxon>
    </lineage>
</organism>
<dbReference type="AlphaFoldDB" id="A0A2P2QLK9"/>
<reference evidence="1" key="1">
    <citation type="submission" date="2018-02" db="EMBL/GenBank/DDBJ databases">
        <title>Rhizophora mucronata_Transcriptome.</title>
        <authorList>
            <person name="Meera S.P."/>
            <person name="Sreeshan A."/>
            <person name="Augustine A."/>
        </authorList>
    </citation>
    <scope>NUCLEOTIDE SEQUENCE</scope>
    <source>
        <tissue evidence="1">Leaf</tissue>
    </source>
</reference>
<name>A0A2P2QLK9_RHIMU</name>
<dbReference type="EMBL" id="GGEC01087425">
    <property type="protein sequence ID" value="MBX67909.1"/>
    <property type="molecule type" value="Transcribed_RNA"/>
</dbReference>
<accession>A0A2P2QLK9</accession>